<reference evidence="1 2" key="1">
    <citation type="submission" date="2017-11" db="EMBL/GenBank/DDBJ databases">
        <title>Bacterial isolate from king chilli rhizosphere.</title>
        <authorList>
            <person name="Takhelmayum P."/>
            <person name="Sarangthem I."/>
        </authorList>
    </citation>
    <scope>NUCLEOTIDE SEQUENCE [LARGE SCALE GENOMIC DNA]</scope>
    <source>
        <strain evidence="2">t26</strain>
    </source>
</reference>
<dbReference type="AlphaFoldDB" id="A0A2M9Q2S3"/>
<protein>
    <recommendedName>
        <fullName evidence="3">Cyclic lactone autoinducer peptide</fullName>
    </recommendedName>
</protein>
<dbReference type="Proteomes" id="UP000232101">
    <property type="component" value="Unassembled WGS sequence"/>
</dbReference>
<comment type="caution">
    <text evidence="1">The sequence shown here is derived from an EMBL/GenBank/DDBJ whole genome shotgun (WGS) entry which is preliminary data.</text>
</comment>
<evidence type="ECO:0000313" key="2">
    <source>
        <dbReference type="Proteomes" id="UP000232101"/>
    </source>
</evidence>
<sequence length="55" mass="6029">MVKIKGGNEMKKHLKSLAVLSAAVLIGIAESSINMMCAGFMDEIELPEEMKNTEF</sequence>
<name>A0A2M9Q2S3_9BACI</name>
<accession>A0A2M9Q2S3</accession>
<evidence type="ECO:0000313" key="1">
    <source>
        <dbReference type="EMBL" id="PJO42374.1"/>
    </source>
</evidence>
<gene>
    <name evidence="1" type="ORF">CWD94_18080</name>
</gene>
<dbReference type="NCBIfam" id="TIGR04223">
    <property type="entry name" value="quorum_AgrD"/>
    <property type="match status" value="1"/>
</dbReference>
<dbReference type="EMBL" id="PHQY01000655">
    <property type="protein sequence ID" value="PJO42374.1"/>
    <property type="molecule type" value="Genomic_DNA"/>
</dbReference>
<proteinExistence type="predicted"/>
<evidence type="ECO:0008006" key="3">
    <source>
        <dbReference type="Google" id="ProtNLM"/>
    </source>
</evidence>
<organism evidence="1 2">
    <name type="scientific">Lysinibacillus xylanilyticus</name>
    <dbReference type="NCBI Taxonomy" id="582475"/>
    <lineage>
        <taxon>Bacteria</taxon>
        <taxon>Bacillati</taxon>
        <taxon>Bacillota</taxon>
        <taxon>Bacilli</taxon>
        <taxon>Bacillales</taxon>
        <taxon>Bacillaceae</taxon>
        <taxon>Lysinibacillus</taxon>
    </lineage>
</organism>
<dbReference type="InterPro" id="IPR009229">
    <property type="entry name" value="AgrD"/>
</dbReference>